<dbReference type="RefSeq" id="WP_124223777.1">
    <property type="nucleotide sequence ID" value="NZ_RKRF01000014.1"/>
</dbReference>
<organism evidence="2 3">
    <name type="scientific">Aquisalibacillus elongatus</name>
    <dbReference type="NCBI Taxonomy" id="485577"/>
    <lineage>
        <taxon>Bacteria</taxon>
        <taxon>Bacillati</taxon>
        <taxon>Bacillota</taxon>
        <taxon>Bacilli</taxon>
        <taxon>Bacillales</taxon>
        <taxon>Bacillaceae</taxon>
        <taxon>Aquisalibacillus</taxon>
    </lineage>
</organism>
<accession>A0A3N5AYK8</accession>
<comment type="caution">
    <text evidence="2">The sequence shown here is derived from an EMBL/GenBank/DDBJ whole genome shotgun (WGS) entry which is preliminary data.</text>
</comment>
<proteinExistence type="predicted"/>
<reference evidence="2 3" key="1">
    <citation type="submission" date="2018-11" db="EMBL/GenBank/DDBJ databases">
        <title>Genomic Encyclopedia of Type Strains, Phase IV (KMG-IV): sequencing the most valuable type-strain genomes for metagenomic binning, comparative biology and taxonomic classification.</title>
        <authorList>
            <person name="Goeker M."/>
        </authorList>
    </citation>
    <scope>NUCLEOTIDE SEQUENCE [LARGE SCALE GENOMIC DNA]</scope>
    <source>
        <strain evidence="2 3">DSM 18090</strain>
    </source>
</reference>
<dbReference type="InterPro" id="IPR007390">
    <property type="entry name" value="Spore_V_R"/>
</dbReference>
<sequence length="335" mass="40033">MEYRIKRVSVSEILDIHYKGYFERYGTSRPKNSDNHVLEVFEIDQPPTIYLNNNHSRVEFHYVMAHCQGHLEFINENGLLKNLRKPRLRKNAIKSLFGYEDLNLFINTMRTLATTTHDLNSHFISPINYFLSKPDCFKNWQLWLLKLINEEALYFNAIKRTKLMNEGYATWRQGAILKELNLSLSEKMELTYLEAKLHVKPDEGLNYYSLGKALWKEVSTEDLNHVLCSQEDHLFIEQYYTEIVHEKENISVVIDGEVFNDYQSVKRYLSHFFKHQQPQLYIDQLVTKETGYLTIRYLHFPQHHQLHINQLKASLEKIFKQPVYFKPFSYNEKIR</sequence>
<dbReference type="AlphaFoldDB" id="A0A3N5AYK8"/>
<keyword evidence="3" id="KW-1185">Reference proteome</keyword>
<name>A0A3N5AYK8_9BACI</name>
<dbReference type="Pfam" id="PF04293">
    <property type="entry name" value="SpoVR"/>
    <property type="match status" value="1"/>
</dbReference>
<dbReference type="Proteomes" id="UP000276443">
    <property type="component" value="Unassembled WGS sequence"/>
</dbReference>
<dbReference type="PANTHER" id="PTHR30029">
    <property type="entry name" value="STAGE V SPORULATION PROTEIN R"/>
    <property type="match status" value="1"/>
</dbReference>
<dbReference type="PANTHER" id="PTHR30029:SF2">
    <property type="entry name" value="STAGE V SPORULATION PROTEIN R"/>
    <property type="match status" value="1"/>
</dbReference>
<dbReference type="InterPro" id="IPR056174">
    <property type="entry name" value="SpoVR_N"/>
</dbReference>
<dbReference type="EMBL" id="RKRF01000014">
    <property type="protein sequence ID" value="RPF50134.1"/>
    <property type="molecule type" value="Genomic_DNA"/>
</dbReference>
<gene>
    <name evidence="2" type="ORF">EDC24_2952</name>
</gene>
<dbReference type="OrthoDB" id="9784270at2"/>
<protein>
    <submittedName>
        <fullName evidence="2">SpoVR like protein</fullName>
    </submittedName>
</protein>
<evidence type="ECO:0000259" key="1">
    <source>
        <dbReference type="Pfam" id="PF04293"/>
    </source>
</evidence>
<evidence type="ECO:0000313" key="2">
    <source>
        <dbReference type="EMBL" id="RPF50134.1"/>
    </source>
</evidence>
<evidence type="ECO:0000313" key="3">
    <source>
        <dbReference type="Proteomes" id="UP000276443"/>
    </source>
</evidence>
<feature type="domain" description="SpoVR protein-like N-terminal" evidence="1">
    <location>
        <begin position="129"/>
        <end position="276"/>
    </location>
</feature>